<feature type="transmembrane region" description="Helical" evidence="7">
    <location>
        <begin position="108"/>
        <end position="129"/>
    </location>
</feature>
<keyword evidence="10" id="KW-1185">Reference proteome</keyword>
<keyword evidence="3" id="KW-1003">Cell membrane</keyword>
<evidence type="ECO:0000256" key="3">
    <source>
        <dbReference type="ARBA" id="ARBA00022475"/>
    </source>
</evidence>
<evidence type="ECO:0000313" key="9">
    <source>
        <dbReference type="EMBL" id="TDF96143.1"/>
    </source>
</evidence>
<protein>
    <submittedName>
        <fullName evidence="9">Sugar ABC transporter permease</fullName>
    </submittedName>
</protein>
<evidence type="ECO:0000256" key="5">
    <source>
        <dbReference type="ARBA" id="ARBA00022989"/>
    </source>
</evidence>
<name>A0A4R5KKQ2_9BACL</name>
<keyword evidence="4 7" id="KW-0812">Transmembrane</keyword>
<sequence length="333" mass="38053">MNAHSFIDGKERGELQESIATDRKAEIASKFKSELRRKIRSYRVLYFMLLPGLLYFLIFHYVPMYGVVLAFKNFKIMQGIMASPWVGLDHFHKVFSDPNFYRVLKNTILISLYKIVFAFPVPILFAILLSELTRERFKKWVQTISYLPHFMSWVIMAGIFISIFSLNGPINAIVKLFGADPVLFMADDRYFRSILIITDIYQGFGWGSIVYFAAIAGIDPQLQEAAIMDGAGRIKRIIYITVPMLLPVISIMLILRMAHVLDAGFDQIFNMYNPKVYGVSDILDTFVYRKGLVETNYSYATAVGLFKSAVALVLIVLVNKTVNMMGGKDHTLW</sequence>
<evidence type="ECO:0000256" key="4">
    <source>
        <dbReference type="ARBA" id="ARBA00022692"/>
    </source>
</evidence>
<reference evidence="9 10" key="1">
    <citation type="submission" date="2019-03" db="EMBL/GenBank/DDBJ databases">
        <title>This is whole genome sequence of Paenibacillus sp MS74 strain.</title>
        <authorList>
            <person name="Trinh H.N."/>
        </authorList>
    </citation>
    <scope>NUCLEOTIDE SEQUENCE [LARGE SCALE GENOMIC DNA]</scope>
    <source>
        <strain evidence="9 10">MS74</strain>
    </source>
</reference>
<keyword evidence="5 7" id="KW-1133">Transmembrane helix</keyword>
<feature type="domain" description="ABC transmembrane type-1" evidence="8">
    <location>
        <begin position="104"/>
        <end position="318"/>
    </location>
</feature>
<dbReference type="InterPro" id="IPR000515">
    <property type="entry name" value="MetI-like"/>
</dbReference>
<evidence type="ECO:0000256" key="6">
    <source>
        <dbReference type="ARBA" id="ARBA00023136"/>
    </source>
</evidence>
<dbReference type="CDD" id="cd06261">
    <property type="entry name" value="TM_PBP2"/>
    <property type="match status" value="1"/>
</dbReference>
<comment type="similarity">
    <text evidence="7">Belongs to the binding-protein-dependent transport system permease family.</text>
</comment>
<gene>
    <name evidence="9" type="ORF">E1757_17215</name>
</gene>
<feature type="transmembrane region" description="Helical" evidence="7">
    <location>
        <begin position="237"/>
        <end position="255"/>
    </location>
</feature>
<dbReference type="SUPFAM" id="SSF161098">
    <property type="entry name" value="MetI-like"/>
    <property type="match status" value="1"/>
</dbReference>
<evidence type="ECO:0000256" key="2">
    <source>
        <dbReference type="ARBA" id="ARBA00022448"/>
    </source>
</evidence>
<evidence type="ECO:0000256" key="7">
    <source>
        <dbReference type="RuleBase" id="RU363032"/>
    </source>
</evidence>
<comment type="subcellular location">
    <subcellularLocation>
        <location evidence="1 7">Cell membrane</location>
        <topology evidence="1 7">Multi-pass membrane protein</topology>
    </subcellularLocation>
</comment>
<dbReference type="GO" id="GO:0055085">
    <property type="term" value="P:transmembrane transport"/>
    <property type="evidence" value="ECO:0007669"/>
    <property type="project" value="InterPro"/>
</dbReference>
<dbReference type="PROSITE" id="PS50928">
    <property type="entry name" value="ABC_TM1"/>
    <property type="match status" value="1"/>
</dbReference>
<feature type="transmembrane region" description="Helical" evidence="7">
    <location>
        <begin position="297"/>
        <end position="318"/>
    </location>
</feature>
<keyword evidence="6 7" id="KW-0472">Membrane</keyword>
<feature type="transmembrane region" description="Helical" evidence="7">
    <location>
        <begin position="150"/>
        <end position="170"/>
    </location>
</feature>
<evidence type="ECO:0000313" key="10">
    <source>
        <dbReference type="Proteomes" id="UP000295636"/>
    </source>
</evidence>
<proteinExistence type="inferred from homology"/>
<dbReference type="Gene3D" id="1.10.3720.10">
    <property type="entry name" value="MetI-like"/>
    <property type="match status" value="1"/>
</dbReference>
<keyword evidence="2 7" id="KW-0813">Transport</keyword>
<dbReference type="Proteomes" id="UP000295636">
    <property type="component" value="Unassembled WGS sequence"/>
</dbReference>
<evidence type="ECO:0000259" key="8">
    <source>
        <dbReference type="PROSITE" id="PS50928"/>
    </source>
</evidence>
<accession>A0A4R5KKQ2</accession>
<dbReference type="PANTHER" id="PTHR43227:SF11">
    <property type="entry name" value="BLL4140 PROTEIN"/>
    <property type="match status" value="1"/>
</dbReference>
<feature type="transmembrane region" description="Helical" evidence="7">
    <location>
        <begin position="190"/>
        <end position="216"/>
    </location>
</feature>
<dbReference type="OrthoDB" id="9785836at2"/>
<dbReference type="GO" id="GO:0005886">
    <property type="term" value="C:plasma membrane"/>
    <property type="evidence" value="ECO:0007669"/>
    <property type="project" value="UniProtKB-SubCell"/>
</dbReference>
<organism evidence="9 10">
    <name type="scientific">Paenibacillus piri</name>
    <dbReference type="NCBI Taxonomy" id="2547395"/>
    <lineage>
        <taxon>Bacteria</taxon>
        <taxon>Bacillati</taxon>
        <taxon>Bacillota</taxon>
        <taxon>Bacilli</taxon>
        <taxon>Bacillales</taxon>
        <taxon>Paenibacillaceae</taxon>
        <taxon>Paenibacillus</taxon>
    </lineage>
</organism>
<feature type="transmembrane region" description="Helical" evidence="7">
    <location>
        <begin position="44"/>
        <end position="62"/>
    </location>
</feature>
<comment type="caution">
    <text evidence="9">The sequence shown here is derived from an EMBL/GenBank/DDBJ whole genome shotgun (WGS) entry which is preliminary data.</text>
</comment>
<dbReference type="EMBL" id="SMRT01000008">
    <property type="protein sequence ID" value="TDF96143.1"/>
    <property type="molecule type" value="Genomic_DNA"/>
</dbReference>
<dbReference type="PANTHER" id="PTHR43227">
    <property type="entry name" value="BLL4140 PROTEIN"/>
    <property type="match status" value="1"/>
</dbReference>
<dbReference type="InterPro" id="IPR035906">
    <property type="entry name" value="MetI-like_sf"/>
</dbReference>
<dbReference type="InterPro" id="IPR050809">
    <property type="entry name" value="UgpAE/MalFG_permease"/>
</dbReference>
<dbReference type="Pfam" id="PF00528">
    <property type="entry name" value="BPD_transp_1"/>
    <property type="match status" value="1"/>
</dbReference>
<dbReference type="AlphaFoldDB" id="A0A4R5KKQ2"/>
<evidence type="ECO:0000256" key="1">
    <source>
        <dbReference type="ARBA" id="ARBA00004651"/>
    </source>
</evidence>